<dbReference type="OrthoDB" id="670215at2"/>
<dbReference type="Proteomes" id="UP000261174">
    <property type="component" value="Unassembled WGS sequence"/>
</dbReference>
<keyword evidence="2" id="KW-0472">Membrane</keyword>
<proteinExistence type="predicted"/>
<evidence type="ECO:0000313" key="4">
    <source>
        <dbReference type="Proteomes" id="UP000261174"/>
    </source>
</evidence>
<feature type="compositionally biased region" description="Basic and acidic residues" evidence="1">
    <location>
        <begin position="157"/>
        <end position="172"/>
    </location>
</feature>
<evidence type="ECO:0000256" key="1">
    <source>
        <dbReference type="SAM" id="MobiDB-lite"/>
    </source>
</evidence>
<comment type="caution">
    <text evidence="3">The sequence shown here is derived from an EMBL/GenBank/DDBJ whole genome shotgun (WGS) entry which is preliminary data.</text>
</comment>
<keyword evidence="4" id="KW-1185">Reference proteome</keyword>
<name>A0A3E1P771_9BACT</name>
<protein>
    <submittedName>
        <fullName evidence="3">Uncharacterized protein</fullName>
    </submittedName>
</protein>
<evidence type="ECO:0000313" key="3">
    <source>
        <dbReference type="EMBL" id="RFM36045.1"/>
    </source>
</evidence>
<dbReference type="AlphaFoldDB" id="A0A3E1P771"/>
<sequence length="172" mass="18991">MAAKLDQIPVPDMSDSIWASIEMQLDEIPATPKDKSSGGKTGNAWYGVASLIVVVTLCWFFYNNKKPVPQKEIIPPTEIIQTPKDSPVLIKKVPRQLPPVIKIDTVMSITPVPEEEEGKAEVPLMVDTVAAVREKIDSVQHINPPVQKRPKGVKGITSDDYRISAKRDSIQP</sequence>
<evidence type="ECO:0000256" key="2">
    <source>
        <dbReference type="SAM" id="Phobius"/>
    </source>
</evidence>
<keyword evidence="2" id="KW-1133">Transmembrane helix</keyword>
<feature type="transmembrane region" description="Helical" evidence="2">
    <location>
        <begin position="44"/>
        <end position="62"/>
    </location>
</feature>
<accession>A0A3E1P771</accession>
<gene>
    <name evidence="3" type="ORF">DXN04_00580</name>
</gene>
<reference evidence="3 4" key="1">
    <citation type="submission" date="2018-08" db="EMBL/GenBank/DDBJ databases">
        <title>Chitinophaga sp. K20C18050901, a novel bacterium isolated from forest soil.</title>
        <authorList>
            <person name="Wang C."/>
        </authorList>
    </citation>
    <scope>NUCLEOTIDE SEQUENCE [LARGE SCALE GENOMIC DNA]</scope>
    <source>
        <strain evidence="3 4">K20C18050901</strain>
    </source>
</reference>
<feature type="region of interest" description="Disordered" evidence="1">
    <location>
        <begin position="147"/>
        <end position="172"/>
    </location>
</feature>
<dbReference type="RefSeq" id="WP_116851391.1">
    <property type="nucleotide sequence ID" value="NZ_QTJV01000001.1"/>
</dbReference>
<dbReference type="EMBL" id="QTJV01000001">
    <property type="protein sequence ID" value="RFM36045.1"/>
    <property type="molecule type" value="Genomic_DNA"/>
</dbReference>
<organism evidence="3 4">
    <name type="scientific">Chitinophaga silvisoli</name>
    <dbReference type="NCBI Taxonomy" id="2291814"/>
    <lineage>
        <taxon>Bacteria</taxon>
        <taxon>Pseudomonadati</taxon>
        <taxon>Bacteroidota</taxon>
        <taxon>Chitinophagia</taxon>
        <taxon>Chitinophagales</taxon>
        <taxon>Chitinophagaceae</taxon>
        <taxon>Chitinophaga</taxon>
    </lineage>
</organism>
<keyword evidence="2" id="KW-0812">Transmembrane</keyword>